<evidence type="ECO:0008006" key="4">
    <source>
        <dbReference type="Google" id="ProtNLM"/>
    </source>
</evidence>
<sequence length="260" mass="28423">MPSRLTTALLACFAILPVTLHAYAEDAVDKANNPLHLASSFAVQDYYTPEIDGTNQHTNDVLLRATIPIDSNDLIAVPQIMRVTVPMATRPQSSGGYDSGIGDINLFDIFLLKQDGVKLGVGPLLTANSAAKEELGTGQWQAGLSAVAVNTSPRWLTGALVQWQKSFTGDSDRAHVETATLQPFLIYKMSRGWFLRSTAIWSYNVKNDDYVIPLGLGGGRAILVGDYIVNSFIEPQWTVAHRGDYQPEFTLYAGFSIMLK</sequence>
<dbReference type="EMBL" id="CP050321">
    <property type="protein sequence ID" value="QIR28348.1"/>
    <property type="molecule type" value="Genomic_DNA"/>
</dbReference>
<feature type="signal peptide" evidence="1">
    <location>
        <begin position="1"/>
        <end position="24"/>
    </location>
</feature>
<evidence type="ECO:0000313" key="2">
    <source>
        <dbReference type="EMBL" id="QIR28348.1"/>
    </source>
</evidence>
<feature type="chain" id="PRO_5026134152" description="Transporter" evidence="1">
    <location>
        <begin position="25"/>
        <end position="260"/>
    </location>
</feature>
<proteinExistence type="predicted"/>
<name>A0A6G9RNP4_9ENTR</name>
<keyword evidence="3" id="KW-1185">Reference proteome</keyword>
<dbReference type="KEGG" id="kgn:GY169_16705"/>
<dbReference type="Proteomes" id="UP000503580">
    <property type="component" value="Chromosome"/>
</dbReference>
<organism evidence="2 3">
    <name type="scientific">Kluyvera genomosp. 3</name>
    <dbReference type="NCBI Taxonomy" id="2774055"/>
    <lineage>
        <taxon>Bacteria</taxon>
        <taxon>Pseudomonadati</taxon>
        <taxon>Pseudomonadota</taxon>
        <taxon>Gammaproteobacteria</taxon>
        <taxon>Enterobacterales</taxon>
        <taxon>Enterobacteriaceae</taxon>
        <taxon>Kluyvera</taxon>
    </lineage>
</organism>
<gene>
    <name evidence="2" type="ORF">GY169_16705</name>
</gene>
<protein>
    <recommendedName>
        <fullName evidence="4">Transporter</fullName>
    </recommendedName>
</protein>
<dbReference type="RefSeq" id="WP_167576384.1">
    <property type="nucleotide sequence ID" value="NZ_CP050321.1"/>
</dbReference>
<evidence type="ECO:0000313" key="3">
    <source>
        <dbReference type="Proteomes" id="UP000503580"/>
    </source>
</evidence>
<accession>A0A6G9RNP4</accession>
<evidence type="ECO:0000256" key="1">
    <source>
        <dbReference type="SAM" id="SignalP"/>
    </source>
</evidence>
<reference evidence="2 3" key="1">
    <citation type="submission" date="2020-02" db="EMBL/GenBank/DDBJ databases">
        <title>Whole genome PO2S7.</title>
        <authorList>
            <person name="Singha K.M."/>
        </authorList>
    </citation>
    <scope>NUCLEOTIDE SEQUENCE [LARGE SCALE GENOMIC DNA]</scope>
    <source>
        <strain evidence="2 3">PO2S7</strain>
    </source>
</reference>
<keyword evidence="1" id="KW-0732">Signal</keyword>
<dbReference type="AlphaFoldDB" id="A0A6G9RNP4"/>